<protein>
    <recommendedName>
        <fullName evidence="3">histidine kinase</fullName>
        <ecNumber evidence="3">2.7.13.3</ecNumber>
    </recommendedName>
</protein>
<dbReference type="EMBL" id="JAVDQF010000001">
    <property type="protein sequence ID" value="MDR6271189.1"/>
    <property type="molecule type" value="Genomic_DNA"/>
</dbReference>
<comment type="caution">
    <text evidence="16">The sequence shown here is derived from an EMBL/GenBank/DDBJ whole genome shotgun (WGS) entry which is preliminary data.</text>
</comment>
<keyword evidence="7 14" id="KW-0812">Transmembrane</keyword>
<evidence type="ECO:0000256" key="14">
    <source>
        <dbReference type="SAM" id="Phobius"/>
    </source>
</evidence>
<evidence type="ECO:0000256" key="4">
    <source>
        <dbReference type="ARBA" id="ARBA00022475"/>
    </source>
</evidence>
<organism evidence="16 17">
    <name type="scientific">Arthrobacter russicus</name>
    <dbReference type="NCBI Taxonomy" id="172040"/>
    <lineage>
        <taxon>Bacteria</taxon>
        <taxon>Bacillati</taxon>
        <taxon>Actinomycetota</taxon>
        <taxon>Actinomycetes</taxon>
        <taxon>Micrococcales</taxon>
        <taxon>Micrococcaceae</taxon>
        <taxon>Arthrobacter</taxon>
    </lineage>
</organism>
<evidence type="ECO:0000256" key="1">
    <source>
        <dbReference type="ARBA" id="ARBA00000085"/>
    </source>
</evidence>
<evidence type="ECO:0000256" key="6">
    <source>
        <dbReference type="ARBA" id="ARBA00022679"/>
    </source>
</evidence>
<dbReference type="InterPro" id="IPR039506">
    <property type="entry name" value="SPOB_a"/>
</dbReference>
<gene>
    <name evidence="16" type="ORF">JOE69_003427</name>
</gene>
<dbReference type="GO" id="GO:0004673">
    <property type="term" value="F:protein histidine kinase activity"/>
    <property type="evidence" value="ECO:0007669"/>
    <property type="project" value="UniProtKB-EC"/>
</dbReference>
<evidence type="ECO:0000256" key="10">
    <source>
        <dbReference type="ARBA" id="ARBA00022840"/>
    </source>
</evidence>
<dbReference type="PANTHER" id="PTHR43547">
    <property type="entry name" value="TWO-COMPONENT HISTIDINE KINASE"/>
    <property type="match status" value="1"/>
</dbReference>
<evidence type="ECO:0000256" key="3">
    <source>
        <dbReference type="ARBA" id="ARBA00012438"/>
    </source>
</evidence>
<dbReference type="Pfam" id="PF02518">
    <property type="entry name" value="HATPase_c"/>
    <property type="match status" value="1"/>
</dbReference>
<evidence type="ECO:0000256" key="9">
    <source>
        <dbReference type="ARBA" id="ARBA00022777"/>
    </source>
</evidence>
<dbReference type="InterPro" id="IPR005467">
    <property type="entry name" value="His_kinase_dom"/>
</dbReference>
<keyword evidence="8" id="KW-0547">Nucleotide-binding</keyword>
<comment type="catalytic activity">
    <reaction evidence="1">
        <text>ATP + protein L-histidine = ADP + protein N-phospho-L-histidine.</text>
        <dbReference type="EC" id="2.7.13.3"/>
    </reaction>
</comment>
<dbReference type="SUPFAM" id="SSF103190">
    <property type="entry name" value="Sensory domain-like"/>
    <property type="match status" value="1"/>
</dbReference>
<dbReference type="SMART" id="SM00387">
    <property type="entry name" value="HATPase_c"/>
    <property type="match status" value="1"/>
</dbReference>
<evidence type="ECO:0000259" key="15">
    <source>
        <dbReference type="PROSITE" id="PS50109"/>
    </source>
</evidence>
<dbReference type="SUPFAM" id="SSF55890">
    <property type="entry name" value="Sporulation response regulatory protein Spo0B"/>
    <property type="match status" value="1"/>
</dbReference>
<keyword evidence="12" id="KW-0902">Two-component regulatory system</keyword>
<comment type="subcellular location">
    <subcellularLocation>
        <location evidence="2">Cell membrane</location>
        <topology evidence="2">Multi-pass membrane protein</topology>
    </subcellularLocation>
</comment>
<dbReference type="Gene3D" id="3.30.450.20">
    <property type="entry name" value="PAS domain"/>
    <property type="match status" value="2"/>
</dbReference>
<keyword evidence="4" id="KW-1003">Cell membrane</keyword>
<dbReference type="InterPro" id="IPR000014">
    <property type="entry name" value="PAS"/>
</dbReference>
<dbReference type="Gene3D" id="3.30.565.10">
    <property type="entry name" value="Histidine kinase-like ATPase, C-terminal domain"/>
    <property type="match status" value="1"/>
</dbReference>
<evidence type="ECO:0000256" key="5">
    <source>
        <dbReference type="ARBA" id="ARBA00022553"/>
    </source>
</evidence>
<dbReference type="Gene3D" id="1.10.287.130">
    <property type="match status" value="1"/>
</dbReference>
<dbReference type="SUPFAM" id="SSF55874">
    <property type="entry name" value="ATPase domain of HSP90 chaperone/DNA topoisomerase II/histidine kinase"/>
    <property type="match status" value="1"/>
</dbReference>
<dbReference type="InterPro" id="IPR033463">
    <property type="entry name" value="sCache_3"/>
</dbReference>
<dbReference type="Proteomes" id="UP001185069">
    <property type="component" value="Unassembled WGS sequence"/>
</dbReference>
<proteinExistence type="predicted"/>
<sequence>MGILDAFARRRRSLPKPGGMSFSSRLLIQQIAIILLIMLLSSGIYGWLTYQRLVAEVGAKTLAVAQSLAEDEDLKRILDADRTPPDPSTLPAGPVQAHAEVVRARIDALFVVVTDRNGIRLAHPDPSRLGEMVSTDPSAALSGEEVTVQEVGTLGPSVRSKVPVYAADREIVGEVSVGYSTTDILDAMWLSVGPIVAVAGFAVLLGAGGSALLMRRLRKVTLGLQPEEIGELVKDQEVVLYGVDEGVIGVSADRRLTICNDKAKRLLNLPEAAGQPLTELDFPPAMLALLEQESGQESAQMLVGATVLIVSVRKVIHSGQDLGWVVMVRDRTDVQELSRQLDAVGTLSQALRAQRHEFANRLHAVSGLLDIGQPAEASAYLRRTLETGPLKYPLENGGLLTDTFLLAFLGAKSTQSAERGVNLRLGQNTLLHSPLADAQDVTTVLGNLVDNAITAAVQGTSPDRWVEVELLSDRSTLHLTVSDSGDGIPEQLRGSLFEEGISSAGAGYSAGRGEGIGLGLARQLARLGGGELRLLSAGTPGGPGAVFVARMERVLEETIMGGQVD</sequence>
<evidence type="ECO:0000256" key="11">
    <source>
        <dbReference type="ARBA" id="ARBA00022989"/>
    </source>
</evidence>
<accession>A0ABU1JFG9</accession>
<keyword evidence="5" id="KW-0597">Phosphoprotein</keyword>
<keyword evidence="17" id="KW-1185">Reference proteome</keyword>
<dbReference type="Pfam" id="PF17203">
    <property type="entry name" value="sCache_3_2"/>
    <property type="match status" value="1"/>
</dbReference>
<dbReference type="InterPro" id="IPR036890">
    <property type="entry name" value="HATPase_C_sf"/>
</dbReference>
<keyword evidence="10" id="KW-0067">ATP-binding</keyword>
<evidence type="ECO:0000256" key="2">
    <source>
        <dbReference type="ARBA" id="ARBA00004651"/>
    </source>
</evidence>
<keyword evidence="9 16" id="KW-0418">Kinase</keyword>
<dbReference type="InterPro" id="IPR016120">
    <property type="entry name" value="Sig_transdc_His_kin_SpoOB"/>
</dbReference>
<dbReference type="InterPro" id="IPR003594">
    <property type="entry name" value="HATPase_dom"/>
</dbReference>
<dbReference type="Pfam" id="PF14689">
    <property type="entry name" value="SPOB_a"/>
    <property type="match status" value="1"/>
</dbReference>
<dbReference type="EC" id="2.7.13.3" evidence="3"/>
<dbReference type="InterPro" id="IPR004358">
    <property type="entry name" value="Sig_transdc_His_kin-like_C"/>
</dbReference>
<dbReference type="RefSeq" id="WP_309800829.1">
    <property type="nucleotide sequence ID" value="NZ_BAAAHY010000006.1"/>
</dbReference>
<feature type="transmembrane region" description="Helical" evidence="14">
    <location>
        <begin position="187"/>
        <end position="213"/>
    </location>
</feature>
<dbReference type="PROSITE" id="PS50109">
    <property type="entry name" value="HIS_KIN"/>
    <property type="match status" value="1"/>
</dbReference>
<evidence type="ECO:0000256" key="8">
    <source>
        <dbReference type="ARBA" id="ARBA00022741"/>
    </source>
</evidence>
<keyword evidence="13 14" id="KW-0472">Membrane</keyword>
<feature type="domain" description="Histidine kinase" evidence="15">
    <location>
        <begin position="332"/>
        <end position="555"/>
    </location>
</feature>
<name>A0ABU1JFG9_9MICC</name>
<evidence type="ECO:0000256" key="7">
    <source>
        <dbReference type="ARBA" id="ARBA00022692"/>
    </source>
</evidence>
<dbReference type="PANTHER" id="PTHR43547:SF10">
    <property type="entry name" value="SENSOR HISTIDINE KINASE DCUS"/>
    <property type="match status" value="1"/>
</dbReference>
<dbReference type="InterPro" id="IPR029151">
    <property type="entry name" value="Sensor-like_sf"/>
</dbReference>
<evidence type="ECO:0000313" key="16">
    <source>
        <dbReference type="EMBL" id="MDR6271189.1"/>
    </source>
</evidence>
<evidence type="ECO:0000256" key="12">
    <source>
        <dbReference type="ARBA" id="ARBA00023012"/>
    </source>
</evidence>
<dbReference type="PRINTS" id="PR00344">
    <property type="entry name" value="BCTRLSENSOR"/>
</dbReference>
<evidence type="ECO:0000256" key="13">
    <source>
        <dbReference type="ARBA" id="ARBA00023136"/>
    </source>
</evidence>
<reference evidence="16 17" key="1">
    <citation type="submission" date="2023-07" db="EMBL/GenBank/DDBJ databases">
        <title>Sequencing the genomes of 1000 actinobacteria strains.</title>
        <authorList>
            <person name="Klenk H.-P."/>
        </authorList>
    </citation>
    <scope>NUCLEOTIDE SEQUENCE [LARGE SCALE GENOMIC DNA]</scope>
    <source>
        <strain evidence="16 17">DSM 14555</strain>
    </source>
</reference>
<feature type="transmembrane region" description="Helical" evidence="14">
    <location>
        <begin position="26"/>
        <end position="48"/>
    </location>
</feature>
<keyword evidence="11 14" id="KW-1133">Transmembrane helix</keyword>
<evidence type="ECO:0000313" key="17">
    <source>
        <dbReference type="Proteomes" id="UP001185069"/>
    </source>
</evidence>
<dbReference type="CDD" id="cd00130">
    <property type="entry name" value="PAS"/>
    <property type="match status" value="1"/>
</dbReference>
<keyword evidence="6 16" id="KW-0808">Transferase</keyword>